<dbReference type="OrthoDB" id="687122at2759"/>
<dbReference type="InterPro" id="IPR013187">
    <property type="entry name" value="F-box-assoc_dom_typ3"/>
</dbReference>
<organism evidence="3 4">
    <name type="scientific">Brassica carinata</name>
    <name type="common">Ethiopian mustard</name>
    <name type="synonym">Abyssinian cabbage</name>
    <dbReference type="NCBI Taxonomy" id="52824"/>
    <lineage>
        <taxon>Eukaryota</taxon>
        <taxon>Viridiplantae</taxon>
        <taxon>Streptophyta</taxon>
        <taxon>Embryophyta</taxon>
        <taxon>Tracheophyta</taxon>
        <taxon>Spermatophyta</taxon>
        <taxon>Magnoliopsida</taxon>
        <taxon>eudicotyledons</taxon>
        <taxon>Gunneridae</taxon>
        <taxon>Pentapetalae</taxon>
        <taxon>rosids</taxon>
        <taxon>malvids</taxon>
        <taxon>Brassicales</taxon>
        <taxon>Brassicaceae</taxon>
        <taxon>Brassiceae</taxon>
        <taxon>Brassica</taxon>
    </lineage>
</organism>
<protein>
    <recommendedName>
        <fullName evidence="2">F-box associated beta-propeller type 3 domain-containing protein</fullName>
    </recommendedName>
</protein>
<evidence type="ECO:0000313" key="4">
    <source>
        <dbReference type="Proteomes" id="UP000886595"/>
    </source>
</evidence>
<dbReference type="PANTHER" id="PTHR31111:SF100">
    <property type="entry name" value="F-BOX DOMAIN-CONTAINING PROTEIN"/>
    <property type="match status" value="1"/>
</dbReference>
<comment type="caution">
    <text evidence="3">The sequence shown here is derived from an EMBL/GenBank/DDBJ whole genome shotgun (WGS) entry which is preliminary data.</text>
</comment>
<evidence type="ECO:0000313" key="3">
    <source>
        <dbReference type="EMBL" id="KAG2310014.1"/>
    </source>
</evidence>
<dbReference type="AlphaFoldDB" id="A0A8X8AQ34"/>
<evidence type="ECO:0000259" key="2">
    <source>
        <dbReference type="Pfam" id="PF08268"/>
    </source>
</evidence>
<proteinExistence type="predicted"/>
<dbReference type="EMBL" id="JAAMPC010000005">
    <property type="protein sequence ID" value="KAG2310014.1"/>
    <property type="molecule type" value="Genomic_DNA"/>
</dbReference>
<dbReference type="Proteomes" id="UP000886595">
    <property type="component" value="Unassembled WGS sequence"/>
</dbReference>
<feature type="region of interest" description="Disordered" evidence="1">
    <location>
        <begin position="1"/>
        <end position="35"/>
    </location>
</feature>
<feature type="compositionally biased region" description="Basic and acidic residues" evidence="1">
    <location>
        <begin position="1"/>
        <end position="27"/>
    </location>
</feature>
<sequence length="179" mass="19697">MMNTHHQKEEVFCRGDESCRDEEDKRSPPGNNKLHLLPSDIELETSSATPSRFIIAFTNSVFVKGDAQRLFIFSGEEETSSSSLVANLAMTIPSVTLPHGGFKCTSVHGFVTYCHGLQFTICNPSAGHCITFPCKDRECTSLGYDPVDDQFKVLTPVSSLLRKPSFVVHEVITLGRGGE</sequence>
<feature type="domain" description="F-box associated beta-propeller type 3" evidence="2">
    <location>
        <begin position="63"/>
        <end position="177"/>
    </location>
</feature>
<dbReference type="PANTHER" id="PTHR31111">
    <property type="entry name" value="BNAA05G37150D PROTEIN-RELATED"/>
    <property type="match status" value="1"/>
</dbReference>
<reference evidence="3 4" key="1">
    <citation type="submission" date="2020-02" db="EMBL/GenBank/DDBJ databases">
        <authorList>
            <person name="Ma Q."/>
            <person name="Huang Y."/>
            <person name="Song X."/>
            <person name="Pei D."/>
        </authorList>
    </citation>
    <scope>NUCLEOTIDE SEQUENCE [LARGE SCALE GENOMIC DNA]</scope>
    <source>
        <strain evidence="3">Sxm20200214</strain>
        <tissue evidence="3">Leaf</tissue>
    </source>
</reference>
<accession>A0A8X8AQ34</accession>
<dbReference type="Pfam" id="PF08268">
    <property type="entry name" value="FBA_3"/>
    <property type="match status" value="1"/>
</dbReference>
<evidence type="ECO:0000256" key="1">
    <source>
        <dbReference type="SAM" id="MobiDB-lite"/>
    </source>
</evidence>
<name>A0A8X8AQ34_BRACI</name>
<gene>
    <name evidence="3" type="ORF">Bca52824_021571</name>
</gene>
<keyword evidence="4" id="KW-1185">Reference proteome</keyword>